<dbReference type="Gene3D" id="3.30.710.10">
    <property type="entry name" value="Potassium Channel Kv1.1, Chain A"/>
    <property type="match status" value="1"/>
</dbReference>
<protein>
    <submittedName>
        <fullName evidence="16">Uncharacterized protein</fullName>
    </submittedName>
</protein>
<dbReference type="Pfam" id="PF00096">
    <property type="entry name" value="zf-C2H2"/>
    <property type="match status" value="1"/>
</dbReference>
<feature type="domain" description="BTB" evidence="14">
    <location>
        <begin position="27"/>
        <end position="95"/>
    </location>
</feature>
<dbReference type="Gene3D" id="3.30.160.60">
    <property type="entry name" value="Classic Zinc Finger"/>
    <property type="match status" value="4"/>
</dbReference>
<evidence type="ECO:0000256" key="3">
    <source>
        <dbReference type="ARBA" id="ARBA00022737"/>
    </source>
</evidence>
<feature type="domain" description="C2H2-type" evidence="15">
    <location>
        <begin position="524"/>
        <end position="546"/>
    </location>
</feature>
<dbReference type="GO" id="GO:0000978">
    <property type="term" value="F:RNA polymerase II cis-regulatory region sequence-specific DNA binding"/>
    <property type="evidence" value="ECO:0007669"/>
    <property type="project" value="TreeGrafter"/>
</dbReference>
<feature type="domain" description="C2H2-type" evidence="15">
    <location>
        <begin position="494"/>
        <end position="523"/>
    </location>
</feature>
<comment type="caution">
    <text evidence="16">The sequence shown here is derived from an EMBL/GenBank/DDBJ whole genome shotgun (WGS) entry which is preliminary data.</text>
</comment>
<dbReference type="EMBL" id="CAXKWB010001488">
    <property type="protein sequence ID" value="CAL4064454.1"/>
    <property type="molecule type" value="Genomic_DNA"/>
</dbReference>
<accession>A0AAV2PTN7</accession>
<feature type="non-terminal residue" evidence="16">
    <location>
        <position position="881"/>
    </location>
</feature>
<dbReference type="PROSITE" id="PS00028">
    <property type="entry name" value="ZINC_FINGER_C2H2_1"/>
    <property type="match status" value="4"/>
</dbReference>
<proteinExistence type="inferred from homology"/>
<dbReference type="PANTHER" id="PTHR24388:SF86">
    <property type="entry name" value="BTB DOMAIN-CONTAINING PROTEIN"/>
    <property type="match status" value="1"/>
</dbReference>
<evidence type="ECO:0000256" key="12">
    <source>
        <dbReference type="SAM" id="Coils"/>
    </source>
</evidence>
<dbReference type="FunFam" id="3.30.160.60:FF:000446">
    <property type="entry name" value="Zinc finger protein"/>
    <property type="match status" value="1"/>
</dbReference>
<keyword evidence="12" id="KW-0175">Coiled coil</keyword>
<evidence type="ECO:0000256" key="6">
    <source>
        <dbReference type="ARBA" id="ARBA00023015"/>
    </source>
</evidence>
<evidence type="ECO:0000256" key="11">
    <source>
        <dbReference type="PROSITE-ProRule" id="PRU00042"/>
    </source>
</evidence>
<dbReference type="GO" id="GO:0005634">
    <property type="term" value="C:nucleus"/>
    <property type="evidence" value="ECO:0007669"/>
    <property type="project" value="UniProtKB-SubCell"/>
</dbReference>
<evidence type="ECO:0000256" key="7">
    <source>
        <dbReference type="ARBA" id="ARBA00023125"/>
    </source>
</evidence>
<dbReference type="GO" id="GO:0008270">
    <property type="term" value="F:zinc ion binding"/>
    <property type="evidence" value="ECO:0007669"/>
    <property type="project" value="UniProtKB-KW"/>
</dbReference>
<dbReference type="GO" id="GO:0000981">
    <property type="term" value="F:DNA-binding transcription factor activity, RNA polymerase II-specific"/>
    <property type="evidence" value="ECO:0007669"/>
    <property type="project" value="TreeGrafter"/>
</dbReference>
<dbReference type="Pfam" id="PF00651">
    <property type="entry name" value="BTB"/>
    <property type="match status" value="1"/>
</dbReference>
<dbReference type="PROSITE" id="PS50097">
    <property type="entry name" value="BTB"/>
    <property type="match status" value="1"/>
</dbReference>
<feature type="coiled-coil region" evidence="12">
    <location>
        <begin position="640"/>
        <end position="674"/>
    </location>
</feature>
<sequence length="881" mass="98530">MTSEVTIQCDSNVGKSLQWLRGRGGLCDVVIKGYGGQKASGHSCVLAPSSTVVAALLQGRLTAGYDWSIQHDDSGINVMELLLSLIYGEMIRVTEKLLEPLLQYATMLGLSKQIAQALQHLTGEGQHNKSGKLTPSGRNGRAKQRRKPVLTKDNCEIRTNYTEVNDVPANNMPPSPALELRLDTEILPDIENNANEKGNNNDLLIDETGGTEMCDMLGTCDELELPGITNQSSHQNTLSLTDMEVDDRLLPTNDYDSKEDIQRLKKEGLLVSHCSEDLVSESERNEHVHENHQVDEITIHNNLVEDSSNELLELVDKEYPQEEYFMDAQHFNRQQQQQIPAVEAPQQNKTVGKGLLCTVCNSTFQRVIDLVKHVLHSLHYTPQCPLCTFQDDVRENQRVHFEKHDDKYPFFCVYCDLRFRTKAALNMHLPKHMSTKPFVCHQCGRGFKWRHALLAHLQTHNPPHHLLCDICGFSSKTQTTFKVHLLKHSDRARYPCPYTGCVFKTHRKINLNAHLATHSKERSHQCEVCGHSFSHAKNLRRHMRLHEPASHFLHCSQILSSGSRCSFRTTRPDKLRYHLLKKHYVKDNSVATNKSSSIHMESNKVQTVEQSEKEIVQKNSPIMIDLQNLPDTMKDIYVLLDKSQQDYSNAMELMSQKNEQVDNLSGMVSDLQHESAADTTVLTEGEGSEGTAAATPATTTVAVVDGIHTHIPDNEIRESDDDNVDLNTSAPITTAAAAAAAPAAPPAAAAPAPAAAAGVLNNALHPGHHHVNNMERAMMTIQMQIAVSKLGARHSDIQMEAKARCRASNHHLQHKSFTFISEMRPGDTSWLDHCISTQDGHNIINNMFVNYQLSCRDHVPLVISLCIDKLPIVEDEINDVT</sequence>
<name>A0AAV2PTN7_MEGNR</name>
<keyword evidence="2" id="KW-0479">Metal-binding</keyword>
<dbReference type="PROSITE" id="PS50157">
    <property type="entry name" value="ZINC_FINGER_C2H2_2"/>
    <property type="match status" value="4"/>
</dbReference>
<dbReference type="SUPFAM" id="SSF54695">
    <property type="entry name" value="POZ domain"/>
    <property type="match status" value="1"/>
</dbReference>
<keyword evidence="9" id="KW-0539">Nucleus</keyword>
<dbReference type="SMART" id="SM00225">
    <property type="entry name" value="BTB"/>
    <property type="match status" value="1"/>
</dbReference>
<keyword evidence="7" id="KW-0238">DNA-binding</keyword>
<keyword evidence="4 11" id="KW-0863">Zinc-finger</keyword>
<keyword evidence="5" id="KW-0862">Zinc</keyword>
<keyword evidence="17" id="KW-1185">Reference proteome</keyword>
<dbReference type="InterPro" id="IPR000210">
    <property type="entry name" value="BTB/POZ_dom"/>
</dbReference>
<feature type="region of interest" description="Disordered" evidence="13">
    <location>
        <begin position="123"/>
        <end position="148"/>
    </location>
</feature>
<organism evidence="16 17">
    <name type="scientific">Meganyctiphanes norvegica</name>
    <name type="common">Northern krill</name>
    <name type="synonym">Thysanopoda norvegica</name>
    <dbReference type="NCBI Taxonomy" id="48144"/>
    <lineage>
        <taxon>Eukaryota</taxon>
        <taxon>Metazoa</taxon>
        <taxon>Ecdysozoa</taxon>
        <taxon>Arthropoda</taxon>
        <taxon>Crustacea</taxon>
        <taxon>Multicrustacea</taxon>
        <taxon>Malacostraca</taxon>
        <taxon>Eumalacostraca</taxon>
        <taxon>Eucarida</taxon>
        <taxon>Euphausiacea</taxon>
        <taxon>Euphausiidae</taxon>
        <taxon>Meganyctiphanes</taxon>
    </lineage>
</organism>
<evidence type="ECO:0000313" key="17">
    <source>
        <dbReference type="Proteomes" id="UP001497623"/>
    </source>
</evidence>
<evidence type="ECO:0000256" key="8">
    <source>
        <dbReference type="ARBA" id="ARBA00023163"/>
    </source>
</evidence>
<dbReference type="InterPro" id="IPR013087">
    <property type="entry name" value="Znf_C2H2_type"/>
</dbReference>
<dbReference type="AlphaFoldDB" id="A0AAV2PTN7"/>
<reference evidence="16 17" key="1">
    <citation type="submission" date="2024-05" db="EMBL/GenBank/DDBJ databases">
        <authorList>
            <person name="Wallberg A."/>
        </authorList>
    </citation>
    <scope>NUCLEOTIDE SEQUENCE [LARGE SCALE GENOMIC DNA]</scope>
</reference>
<evidence type="ECO:0000256" key="13">
    <source>
        <dbReference type="SAM" id="MobiDB-lite"/>
    </source>
</evidence>
<dbReference type="FunFam" id="3.30.160.60:FF:000322">
    <property type="entry name" value="GDNF-inducible zinc finger protein 1"/>
    <property type="match status" value="1"/>
</dbReference>
<dbReference type="InterPro" id="IPR011333">
    <property type="entry name" value="SKP1/BTB/POZ_sf"/>
</dbReference>
<gene>
    <name evidence="16" type="ORF">MNOR_LOCUS4103</name>
</gene>
<evidence type="ECO:0000256" key="9">
    <source>
        <dbReference type="ARBA" id="ARBA00023242"/>
    </source>
</evidence>
<dbReference type="InterPro" id="IPR050527">
    <property type="entry name" value="Snail/Krueppel_Znf"/>
</dbReference>
<dbReference type="PANTHER" id="PTHR24388">
    <property type="entry name" value="ZINC FINGER PROTEIN"/>
    <property type="match status" value="1"/>
</dbReference>
<comment type="similarity">
    <text evidence="10">Belongs to the snail C2H2-type zinc-finger protein family.</text>
</comment>
<evidence type="ECO:0000256" key="2">
    <source>
        <dbReference type="ARBA" id="ARBA00022723"/>
    </source>
</evidence>
<dbReference type="SUPFAM" id="SSF57667">
    <property type="entry name" value="beta-beta-alpha zinc fingers"/>
    <property type="match status" value="2"/>
</dbReference>
<dbReference type="Proteomes" id="UP001497623">
    <property type="component" value="Unassembled WGS sequence"/>
</dbReference>
<feature type="domain" description="C2H2-type" evidence="15">
    <location>
        <begin position="438"/>
        <end position="465"/>
    </location>
</feature>
<keyword evidence="6" id="KW-0805">Transcription regulation</keyword>
<evidence type="ECO:0000259" key="14">
    <source>
        <dbReference type="PROSITE" id="PS50097"/>
    </source>
</evidence>
<evidence type="ECO:0000313" key="16">
    <source>
        <dbReference type="EMBL" id="CAL4064454.1"/>
    </source>
</evidence>
<feature type="domain" description="C2H2-type" evidence="15">
    <location>
        <begin position="410"/>
        <end position="437"/>
    </location>
</feature>
<dbReference type="SMART" id="SM00355">
    <property type="entry name" value="ZnF_C2H2"/>
    <property type="match status" value="8"/>
</dbReference>
<keyword evidence="8" id="KW-0804">Transcription</keyword>
<evidence type="ECO:0000256" key="1">
    <source>
        <dbReference type="ARBA" id="ARBA00004123"/>
    </source>
</evidence>
<evidence type="ECO:0000256" key="10">
    <source>
        <dbReference type="ARBA" id="ARBA00037948"/>
    </source>
</evidence>
<comment type="subcellular location">
    <subcellularLocation>
        <location evidence="1">Nucleus</location>
    </subcellularLocation>
</comment>
<dbReference type="InterPro" id="IPR036236">
    <property type="entry name" value="Znf_C2H2_sf"/>
</dbReference>
<evidence type="ECO:0000256" key="5">
    <source>
        <dbReference type="ARBA" id="ARBA00022833"/>
    </source>
</evidence>
<evidence type="ECO:0000256" key="4">
    <source>
        <dbReference type="ARBA" id="ARBA00022771"/>
    </source>
</evidence>
<evidence type="ECO:0000259" key="15">
    <source>
        <dbReference type="PROSITE" id="PS50157"/>
    </source>
</evidence>
<keyword evidence="3" id="KW-0677">Repeat</keyword>